<dbReference type="InterPro" id="IPR036388">
    <property type="entry name" value="WH-like_DNA-bd_sf"/>
</dbReference>
<feature type="domain" description="HTH marR-type" evidence="4">
    <location>
        <begin position="23"/>
        <end position="158"/>
    </location>
</feature>
<dbReference type="OrthoDB" id="32523at2"/>
<dbReference type="InterPro" id="IPR000835">
    <property type="entry name" value="HTH_MarR-typ"/>
</dbReference>
<keyword evidence="3" id="KW-0804">Transcription</keyword>
<proteinExistence type="predicted"/>
<accession>A0A222FPL1</accession>
<keyword evidence="2" id="KW-0238">DNA-binding</keyword>
<evidence type="ECO:0000256" key="1">
    <source>
        <dbReference type="ARBA" id="ARBA00023015"/>
    </source>
</evidence>
<gene>
    <name evidence="5" type="ORF">CHH28_18010</name>
</gene>
<evidence type="ECO:0000313" key="6">
    <source>
        <dbReference type="Proteomes" id="UP000202440"/>
    </source>
</evidence>
<keyword evidence="1" id="KW-0805">Transcription regulation</keyword>
<protein>
    <submittedName>
        <fullName evidence="5">MarR family transcriptional regulator</fullName>
    </submittedName>
</protein>
<evidence type="ECO:0000313" key="5">
    <source>
        <dbReference type="EMBL" id="ASP40454.1"/>
    </source>
</evidence>
<keyword evidence="6" id="KW-1185">Reference proteome</keyword>
<dbReference type="PRINTS" id="PR00598">
    <property type="entry name" value="HTHMARR"/>
</dbReference>
<dbReference type="EMBL" id="CP022530">
    <property type="protein sequence ID" value="ASP40454.1"/>
    <property type="molecule type" value="Genomic_DNA"/>
</dbReference>
<dbReference type="PROSITE" id="PS50995">
    <property type="entry name" value="HTH_MARR_2"/>
    <property type="match status" value="1"/>
</dbReference>
<evidence type="ECO:0000256" key="2">
    <source>
        <dbReference type="ARBA" id="ARBA00023125"/>
    </source>
</evidence>
<evidence type="ECO:0000256" key="3">
    <source>
        <dbReference type="ARBA" id="ARBA00023163"/>
    </source>
</evidence>
<dbReference type="PANTHER" id="PTHR42756">
    <property type="entry name" value="TRANSCRIPTIONAL REGULATOR, MARR"/>
    <property type="match status" value="1"/>
</dbReference>
<dbReference type="Pfam" id="PF01047">
    <property type="entry name" value="MarR"/>
    <property type="match status" value="1"/>
</dbReference>
<dbReference type="GO" id="GO:0003677">
    <property type="term" value="F:DNA binding"/>
    <property type="evidence" value="ECO:0007669"/>
    <property type="project" value="UniProtKB-KW"/>
</dbReference>
<dbReference type="InterPro" id="IPR023187">
    <property type="entry name" value="Tscrpt_reg_MarR-type_CS"/>
</dbReference>
<sequence length="162" mass="18172">MKDHVDTILEQWQRERPDIDCSPVGPIGRLSRLSQHIGQSISAHHKSLGLSSGEFDVLATLRRSGAPYRLTPTALFQSAMLSSGAMTNRLNRLESAGHIRRVADTEDRRSLLVELTEKGLGLIDEVFAAHVENERQLLAEVPQQQLQQLDEILRGWLSRLES</sequence>
<dbReference type="PANTHER" id="PTHR42756:SF1">
    <property type="entry name" value="TRANSCRIPTIONAL REPRESSOR OF EMRAB OPERON"/>
    <property type="match status" value="1"/>
</dbReference>
<dbReference type="PROSITE" id="PS01117">
    <property type="entry name" value="HTH_MARR_1"/>
    <property type="match status" value="1"/>
</dbReference>
<dbReference type="RefSeq" id="WP_094061621.1">
    <property type="nucleotide sequence ID" value="NZ_CP022530.1"/>
</dbReference>
<dbReference type="KEGG" id="bsan:CHH28_18010"/>
<name>A0A222FPL1_9GAMM</name>
<organism evidence="5 6">
    <name type="scientific">Bacterioplanes sanyensis</name>
    <dbReference type="NCBI Taxonomy" id="1249553"/>
    <lineage>
        <taxon>Bacteria</taxon>
        <taxon>Pseudomonadati</taxon>
        <taxon>Pseudomonadota</taxon>
        <taxon>Gammaproteobacteria</taxon>
        <taxon>Oceanospirillales</taxon>
        <taxon>Oceanospirillaceae</taxon>
        <taxon>Bacterioplanes</taxon>
    </lineage>
</organism>
<evidence type="ECO:0000259" key="4">
    <source>
        <dbReference type="PROSITE" id="PS50995"/>
    </source>
</evidence>
<dbReference type="Proteomes" id="UP000202440">
    <property type="component" value="Chromosome"/>
</dbReference>
<dbReference type="SUPFAM" id="SSF46785">
    <property type="entry name" value="Winged helix' DNA-binding domain"/>
    <property type="match status" value="1"/>
</dbReference>
<dbReference type="SMART" id="SM00347">
    <property type="entry name" value="HTH_MARR"/>
    <property type="match status" value="1"/>
</dbReference>
<dbReference type="InterPro" id="IPR036390">
    <property type="entry name" value="WH_DNA-bd_sf"/>
</dbReference>
<dbReference type="GO" id="GO:0003700">
    <property type="term" value="F:DNA-binding transcription factor activity"/>
    <property type="evidence" value="ECO:0007669"/>
    <property type="project" value="InterPro"/>
</dbReference>
<dbReference type="AlphaFoldDB" id="A0A222FPL1"/>
<reference evidence="5 6" key="1">
    <citation type="submission" date="2017-07" db="EMBL/GenBank/DDBJ databases">
        <title>Annotated genome sequence of Bacterioplanes sanyensis isolated from Red Sea.</title>
        <authorList>
            <person name="Rehman Z.U."/>
        </authorList>
    </citation>
    <scope>NUCLEOTIDE SEQUENCE [LARGE SCALE GENOMIC DNA]</scope>
    <source>
        <strain evidence="5 6">NV9</strain>
    </source>
</reference>
<dbReference type="Gene3D" id="1.10.10.10">
    <property type="entry name" value="Winged helix-like DNA-binding domain superfamily/Winged helix DNA-binding domain"/>
    <property type="match status" value="1"/>
</dbReference>